<dbReference type="Proteomes" id="UP000134498">
    <property type="component" value="Genome"/>
</dbReference>
<gene>
    <name evidence="1" type="ORF">MDV071.4</name>
</gene>
<dbReference type="EMBL" id="EU499381">
    <property type="protein sequence ID" value="ACF94845.1"/>
    <property type="molecule type" value="Genomic_DNA"/>
</dbReference>
<evidence type="ECO:0000313" key="5">
    <source>
        <dbReference type="Proteomes" id="UP000134498"/>
    </source>
</evidence>
<protein>
    <submittedName>
        <fullName evidence="1">Uncharacterized protein</fullName>
    </submittedName>
</protein>
<dbReference type="Proteomes" id="UP000149312">
    <property type="component" value="Segment"/>
</dbReference>
<dbReference type="EMBL" id="JQ314003">
    <property type="protein sequence ID" value="AEZ51723.1"/>
    <property type="molecule type" value="Genomic_DNA"/>
</dbReference>
<accession>Q19B85</accession>
<reference evidence="2 5" key="1">
    <citation type="journal article" date="2007" name="Arch. Virol.">
        <title>Sequence determination of variable regions within the genomes of gallid herpesvirus-2 pathotypes.</title>
        <authorList>
            <person name="Spatz S.J."/>
            <person name="Silva R.F."/>
        </authorList>
    </citation>
    <scope>NUCLEOTIDE SEQUENCE [LARGE SCALE GENOMIC DNA]</scope>
    <source>
        <strain evidence="2">CU-2</strain>
    </source>
</reference>
<name>Q19B85_9ALPH</name>
<sequence length="92" mass="10208">MQLAFSTPYMFPSCPLRITNSRVSPSVRARPTLYICMDVLDPAVVNFIVDVPAFAKINKSPPPGKSILRPRSDSINVLSVRSMGLEKIMPIF</sequence>
<reference evidence="3 4" key="4">
    <citation type="journal article" date="2012" name="Virus Genes">
        <title>Genome sequence determination and analysis of a Chinese virulent strain, LMS, of Gallid herpesvirus type 2.</title>
        <authorList>
            <person name="Cheng Y."/>
            <person name="Cong F."/>
            <person name="Zhang Y.P."/>
            <person name="Li Z.J."/>
            <person name="Xu N.N."/>
            <person name="Hou G.Y."/>
            <person name="Liu C.J."/>
        </authorList>
    </citation>
    <scope>NUCLEOTIDE SEQUENCE [LARGE SCALE GENOMIC DNA]</scope>
    <source>
        <strain evidence="3">LMS</strain>
    </source>
</reference>
<dbReference type="Proteomes" id="UP000133397">
    <property type="component" value="Segment"/>
</dbReference>
<evidence type="ECO:0000313" key="4">
    <source>
        <dbReference type="Proteomes" id="UP000133397"/>
    </source>
</evidence>
<reference evidence="1 6" key="2">
    <citation type="journal article" date="2007" name="J. Gen. Virol.">
        <title>Comparative full-length sequence analysis of oncogenic and vaccine (Rispens) strains of Marek's disease virus.</title>
        <authorList>
            <person name="Spatz S.J."/>
            <person name="Petherbridge L."/>
            <person name="Zhao Y."/>
            <person name="Nair V."/>
        </authorList>
    </citation>
    <scope>NUCLEOTIDE SEQUENCE [LARGE SCALE GENOMIC DNA]</scope>
    <source>
        <strain evidence="1">CVI988</strain>
    </source>
</reference>
<evidence type="ECO:0000313" key="3">
    <source>
        <dbReference type="EMBL" id="AEZ51723.1"/>
    </source>
</evidence>
<evidence type="ECO:0000313" key="2">
    <source>
        <dbReference type="EMBL" id="ACF94845.1"/>
    </source>
</evidence>
<evidence type="ECO:0000313" key="1">
    <source>
        <dbReference type="EMBL" id="ABF72302.1"/>
    </source>
</evidence>
<reference evidence="2 5" key="3">
    <citation type="journal article" date="2008" name="Virus Genes">
        <title>Sequence determination of a mildly virulent strain (CU-2) of Gallid herpesvirus type 2 using 454 pyrosequencing.</title>
        <authorList>
            <person name="Spatz S.J."/>
            <person name="Rue C.A."/>
        </authorList>
    </citation>
    <scope>NUCLEOTIDE SEQUENCE [LARGE SCALE GENOMIC DNA]</scope>
    <source>
        <strain evidence="2">CU-2</strain>
    </source>
</reference>
<proteinExistence type="predicted"/>
<evidence type="ECO:0000313" key="6">
    <source>
        <dbReference type="Proteomes" id="UP000149312"/>
    </source>
</evidence>
<organism evidence="1 6">
    <name type="scientific">Gallid alphaherpesvirus 2</name>
    <dbReference type="NCBI Taxonomy" id="10390"/>
    <lineage>
        <taxon>Viruses</taxon>
        <taxon>Duplodnaviria</taxon>
        <taxon>Heunggongvirae</taxon>
        <taxon>Peploviricota</taxon>
        <taxon>Herviviricetes</taxon>
        <taxon>Herpesvirales</taxon>
        <taxon>Orthoherpesviridae</taxon>
        <taxon>Alphaherpesvirinae</taxon>
        <taxon>Mardivirus</taxon>
        <taxon>Mardivirus gallidalpha2</taxon>
    </lineage>
</organism>
<dbReference type="EMBL" id="DQ530348">
    <property type="protein sequence ID" value="ABF72302.1"/>
    <property type="molecule type" value="Genomic_DNA"/>
</dbReference>